<dbReference type="SUPFAM" id="SSF52540">
    <property type="entry name" value="P-loop containing nucleoside triphosphate hydrolases"/>
    <property type="match status" value="2"/>
</dbReference>
<dbReference type="Gene3D" id="3.40.50.300">
    <property type="entry name" value="P-loop containing nucleotide triphosphate hydrolases"/>
    <property type="match status" value="2"/>
</dbReference>
<dbReference type="GO" id="GO:0008559">
    <property type="term" value="F:ABC-type xenobiotic transporter activity"/>
    <property type="evidence" value="ECO:0007669"/>
    <property type="project" value="UniProtKB-EC"/>
</dbReference>
<evidence type="ECO:0000259" key="16">
    <source>
        <dbReference type="PROSITE" id="PS50929"/>
    </source>
</evidence>
<feature type="transmembrane region" description="Helical" evidence="14">
    <location>
        <begin position="547"/>
        <end position="570"/>
    </location>
</feature>
<keyword evidence="10 14" id="KW-1133">Transmembrane helix</keyword>
<feature type="transmembrane region" description="Helical" evidence="14">
    <location>
        <begin position="947"/>
        <end position="968"/>
    </location>
</feature>
<dbReference type="GO" id="GO:0005524">
    <property type="term" value="F:ATP binding"/>
    <property type="evidence" value="ECO:0007669"/>
    <property type="project" value="UniProtKB-KW"/>
</dbReference>
<dbReference type="Proteomes" id="UP001372834">
    <property type="component" value="Unassembled WGS sequence"/>
</dbReference>
<dbReference type="PANTHER" id="PTHR24223">
    <property type="entry name" value="ATP-BINDING CASSETTE SUB-FAMILY C"/>
    <property type="match status" value="1"/>
</dbReference>
<dbReference type="SMART" id="SM00382">
    <property type="entry name" value="AAA"/>
    <property type="match status" value="2"/>
</dbReference>
<keyword evidence="7" id="KW-0547">Nucleotide-binding</keyword>
<accession>A0AAN8PFA0</accession>
<keyword evidence="11 14" id="KW-0472">Membrane</keyword>
<evidence type="ECO:0000256" key="1">
    <source>
        <dbReference type="ARBA" id="ARBA00004141"/>
    </source>
</evidence>
<evidence type="ECO:0000313" key="18">
    <source>
        <dbReference type="Proteomes" id="UP001372834"/>
    </source>
</evidence>
<keyword evidence="4" id="KW-0813">Transport</keyword>
<feature type="transmembrane region" description="Helical" evidence="14">
    <location>
        <begin position="1081"/>
        <end position="1114"/>
    </location>
</feature>
<evidence type="ECO:0000313" key="17">
    <source>
        <dbReference type="EMBL" id="KAK6621232.1"/>
    </source>
</evidence>
<sequence length="1518" mass="170188">MAGNWSWIEMCGPGGLVPWYPTKHDIGSCFQQIFLLVPVLILFAIVSAYCYGSRTDSRITFRHQKRILQLRFTFSLLIALLPVVKLIVGIEYSFGVSRPVDYLTAGVEIIAWSVHSVYVLSLRHNSRLHGPVIVRVLWTLLVIMAIINLRTQILISHSESDFIYHIKLGFSIGLVILHMCYGLSFLYCAEMSLSELNSRQNQLNERSPLLGSSIYHGFMEDVDPGYLGVAMENESFTSKLIFYWVYPLMKKGCDKKLETCDDLFDLPNSMNTSFLCRKLHSALGSTPAMEKETRSYGATDVAILPKPEKVTLFKALHMCFGIEFYAIGLLKLSSDLLAFGGPILLNKLVNFIEDKNQKMEVGYLCAFGLFATTFFGALTNVHFRFYIIKVGLKLRGALISTVYRKMLNTVYLDLNKFTMGEIANFMSTDVDRIVNSCASFHSVWSIPLQLLLTFYFLYEQVGVAFLAGVIFTVILIPINKAIASKIGRISVKLMEHKDQRVSATAEMLLGVRVLKMHVWEQYFLERICRIRDSEVKHLKARKYLDALCVYFWATTPILISIFTFATYSLLGNQLTAATVFTTLALLNMLIAPLNAFPWILNGLTEAWVSLTRIQRLMNAKDNNFREYFESNPINKKDVFVLEHCSFQWETQEEKKTEEDRPGNSGETSGQAENLVINDSDVSSSWDVETPSTSTKHHFVLENVNLTIQEGQLVGVIGPLGSGKSTLLAALTGEINKVEGTISMSNIEGGCALVTQTPWLQRGTIRENILLGKSYDNLWYKNVLEACCLTQDLENLQGGDLARVGDGGMTLSGGQRARLALARAVYQNRDIYLLDDVLASVDVHVARFLYNRVICGLLKQKTRIMVTNQIQLLVNADQIVKLNKGIVEAVGKPSDILTDFEELNHFDMESTSPTKMYEARPENLQGSVDTDPEVSERGSINTKVYKQYWTSIGHFLALIILFSMVLMQATRNVTDWWLSFWVTQESKLNGSEYTVQAGKLKHYALSVYSALAVMNTLATLMRAFLFAYGSIQAAIAIHEKLLKKILSSKIVFFDISPMGRILNRFSSDTYAIDDSLPFILNIFLAQFFCLLGTLVITTYGLPWLCLVLAPLVPIYHHIQMTYRSTSRELKRLSSTSLSPVFSHFTETLQGLTTIRAFRLVSRFKQINDEILECNQKAIFASQSANQWLNFHLQMIGVVLITGVGVIASLQHEFDAVDSAIVGLTISYALSTLSLLNGVVSSFTEMETEMISMERVGQYLDEVESEPEEGKSPPYGWFSQGVIVFQGVYLKYREHIPLSLNGVSFETRPAEKVGVVGRTGAGKSSLIVALLRLVTISSGKILIDAVNIGQISLQALRSRISVIPQDPFLFEGSVRVNIDPLGEYTDLEIMSALQKCHMKDVVNNLGGLNAKINSGGKNFSQGERQLLCLARAVLRNAKIVCIDEATAFVDTESDKKIQHTIRSAFRQSTVLTIAHRISTVMDCDRILVLNDGEVVEFDSPKTLALDETSYFYQLCQQEIK</sequence>
<dbReference type="PROSITE" id="PS50893">
    <property type="entry name" value="ABC_TRANSPORTER_2"/>
    <property type="match status" value="2"/>
</dbReference>
<dbReference type="FunFam" id="3.40.50.300:FF:000630">
    <property type="entry name" value="ATP-binding cassette (ABC) transporter, putative"/>
    <property type="match status" value="1"/>
</dbReference>
<dbReference type="Pfam" id="PF00664">
    <property type="entry name" value="ABC_membrane"/>
    <property type="match status" value="2"/>
</dbReference>
<comment type="catalytic activity">
    <reaction evidence="12">
        <text>ATP + H2O + xenobioticSide 1 = ADP + phosphate + xenobioticSide 2.</text>
        <dbReference type="EC" id="7.6.2.2"/>
    </reaction>
</comment>
<dbReference type="CDD" id="cd18598">
    <property type="entry name" value="ABC_6TM_MRP7_D1_like"/>
    <property type="match status" value="1"/>
</dbReference>
<dbReference type="InterPro" id="IPR011527">
    <property type="entry name" value="ABC1_TM_dom"/>
</dbReference>
<keyword evidence="8" id="KW-0067">ATP-binding</keyword>
<keyword evidence="9" id="KW-1278">Translocase</keyword>
<comment type="subcellular location">
    <subcellularLocation>
        <location evidence="1">Membrane</location>
        <topology evidence="1">Multi-pass membrane protein</topology>
    </subcellularLocation>
</comment>
<feature type="transmembrane region" description="Helical" evidence="14">
    <location>
        <begin position="1218"/>
        <end position="1238"/>
    </location>
</feature>
<feature type="transmembrane region" description="Helical" evidence="14">
    <location>
        <begin position="102"/>
        <end position="120"/>
    </location>
</feature>
<evidence type="ECO:0000256" key="3">
    <source>
        <dbReference type="ARBA" id="ARBA00012191"/>
    </source>
</evidence>
<evidence type="ECO:0000256" key="9">
    <source>
        <dbReference type="ARBA" id="ARBA00022967"/>
    </source>
</evidence>
<feature type="transmembrane region" description="Helical" evidence="14">
    <location>
        <begin position="72"/>
        <end position="90"/>
    </location>
</feature>
<organism evidence="17 18">
    <name type="scientific">Polyplax serrata</name>
    <name type="common">Common mouse louse</name>
    <dbReference type="NCBI Taxonomy" id="468196"/>
    <lineage>
        <taxon>Eukaryota</taxon>
        <taxon>Metazoa</taxon>
        <taxon>Ecdysozoa</taxon>
        <taxon>Arthropoda</taxon>
        <taxon>Hexapoda</taxon>
        <taxon>Insecta</taxon>
        <taxon>Pterygota</taxon>
        <taxon>Neoptera</taxon>
        <taxon>Paraneoptera</taxon>
        <taxon>Psocodea</taxon>
        <taxon>Troctomorpha</taxon>
        <taxon>Phthiraptera</taxon>
        <taxon>Anoplura</taxon>
        <taxon>Polyplacidae</taxon>
        <taxon>Polyplax</taxon>
    </lineage>
</organism>
<evidence type="ECO:0000256" key="6">
    <source>
        <dbReference type="ARBA" id="ARBA00022737"/>
    </source>
</evidence>
<feature type="region of interest" description="Disordered" evidence="13">
    <location>
        <begin position="650"/>
        <end position="673"/>
    </location>
</feature>
<dbReference type="CDD" id="cd18605">
    <property type="entry name" value="ABC_6TM_MRP7_D2_like"/>
    <property type="match status" value="1"/>
</dbReference>
<dbReference type="GO" id="GO:0016020">
    <property type="term" value="C:membrane"/>
    <property type="evidence" value="ECO:0007669"/>
    <property type="project" value="UniProtKB-SubCell"/>
</dbReference>
<feature type="domain" description="ABC transporter" evidence="15">
    <location>
        <begin position="676"/>
        <end position="908"/>
    </location>
</feature>
<dbReference type="Gene3D" id="1.20.1560.10">
    <property type="entry name" value="ABC transporter type 1, transmembrane domain"/>
    <property type="match status" value="2"/>
</dbReference>
<dbReference type="EC" id="7.6.2.2" evidence="3"/>
<keyword evidence="6" id="KW-0677">Repeat</keyword>
<feature type="transmembrane region" description="Helical" evidence="14">
    <location>
        <begin position="463"/>
        <end position="482"/>
    </location>
</feature>
<dbReference type="CDD" id="cd03250">
    <property type="entry name" value="ABCC_MRP_domain1"/>
    <property type="match status" value="1"/>
</dbReference>
<evidence type="ECO:0000259" key="15">
    <source>
        <dbReference type="PROSITE" id="PS50893"/>
    </source>
</evidence>
<proteinExistence type="inferred from homology"/>
<evidence type="ECO:0000256" key="8">
    <source>
        <dbReference type="ARBA" id="ARBA00022840"/>
    </source>
</evidence>
<protein>
    <recommendedName>
        <fullName evidence="3">ABC-type xenobiotic transporter</fullName>
        <ecNumber evidence="3">7.6.2.2</ecNumber>
    </recommendedName>
</protein>
<feature type="transmembrane region" description="Helical" evidence="14">
    <location>
        <begin position="132"/>
        <end position="150"/>
    </location>
</feature>
<dbReference type="InterPro" id="IPR003439">
    <property type="entry name" value="ABC_transporter-like_ATP-bd"/>
</dbReference>
<dbReference type="PROSITE" id="PS50929">
    <property type="entry name" value="ABC_TM1F"/>
    <property type="match status" value="2"/>
</dbReference>
<feature type="transmembrane region" description="Helical" evidence="14">
    <location>
        <begin position="33"/>
        <end position="51"/>
    </location>
</feature>
<keyword evidence="5 14" id="KW-0812">Transmembrane</keyword>
<evidence type="ECO:0000256" key="2">
    <source>
        <dbReference type="ARBA" id="ARBA00009726"/>
    </source>
</evidence>
<name>A0AAN8PFA0_POLSC</name>
<dbReference type="InterPro" id="IPR050173">
    <property type="entry name" value="ABC_transporter_C-like"/>
</dbReference>
<dbReference type="PANTHER" id="PTHR24223:SF330">
    <property type="entry name" value="ATP-BINDING CASSETTE SUB-FAMILY C MEMBER 10"/>
    <property type="match status" value="1"/>
</dbReference>
<comment type="caution">
    <text evidence="17">The sequence shown here is derived from an EMBL/GenBank/DDBJ whole genome shotgun (WGS) entry which is preliminary data.</text>
</comment>
<dbReference type="CDD" id="cd03244">
    <property type="entry name" value="ABCC_MRP_domain2"/>
    <property type="match status" value="1"/>
</dbReference>
<dbReference type="FunFam" id="1.20.1560.10:FF:000037">
    <property type="entry name" value="ATP-binding cassette subfamily C member 10"/>
    <property type="match status" value="1"/>
</dbReference>
<reference evidence="17 18" key="1">
    <citation type="submission" date="2023-10" db="EMBL/GenBank/DDBJ databases">
        <title>Genomes of two closely related lineages of the louse Polyplax serrata with different host specificities.</title>
        <authorList>
            <person name="Martinu J."/>
            <person name="Tarabai H."/>
            <person name="Stefka J."/>
            <person name="Hypsa V."/>
        </authorList>
    </citation>
    <scope>NUCLEOTIDE SEQUENCE [LARGE SCALE GENOMIC DNA]</scope>
    <source>
        <strain evidence="17">HR10_N</strain>
    </source>
</reference>
<dbReference type="InterPro" id="IPR003593">
    <property type="entry name" value="AAA+_ATPase"/>
</dbReference>
<evidence type="ECO:0000256" key="14">
    <source>
        <dbReference type="SAM" id="Phobius"/>
    </source>
</evidence>
<evidence type="ECO:0000256" key="13">
    <source>
        <dbReference type="SAM" id="MobiDB-lite"/>
    </source>
</evidence>
<evidence type="ECO:0000256" key="11">
    <source>
        <dbReference type="ARBA" id="ARBA00023136"/>
    </source>
</evidence>
<feature type="transmembrane region" description="Helical" evidence="14">
    <location>
        <begin position="1006"/>
        <end position="1028"/>
    </location>
</feature>
<evidence type="ECO:0000256" key="12">
    <source>
        <dbReference type="ARBA" id="ARBA00034018"/>
    </source>
</evidence>
<gene>
    <name evidence="17" type="ORF">RUM43_011538</name>
</gene>
<feature type="compositionally biased region" description="Basic and acidic residues" evidence="13">
    <location>
        <begin position="651"/>
        <end position="661"/>
    </location>
</feature>
<feature type="transmembrane region" description="Helical" evidence="14">
    <location>
        <begin position="361"/>
        <end position="383"/>
    </location>
</feature>
<comment type="similarity">
    <text evidence="2">Belongs to the ABC transporter superfamily. ABCC family. Conjugate transporter (TC 3.A.1.208) subfamily.</text>
</comment>
<feature type="domain" description="ABC transmembrane type-1" evidence="16">
    <location>
        <begin position="957"/>
        <end position="1246"/>
    </location>
</feature>
<feature type="transmembrane region" description="Helical" evidence="14">
    <location>
        <begin position="576"/>
        <end position="600"/>
    </location>
</feature>
<dbReference type="GO" id="GO:0016887">
    <property type="term" value="F:ATP hydrolysis activity"/>
    <property type="evidence" value="ECO:0007669"/>
    <property type="project" value="InterPro"/>
</dbReference>
<dbReference type="FunFam" id="1.20.1560.10:FF:000113">
    <property type="entry name" value="ABC transporter, putative"/>
    <property type="match status" value="1"/>
</dbReference>
<feature type="domain" description="ABC transporter" evidence="15">
    <location>
        <begin position="1281"/>
        <end position="1514"/>
    </location>
</feature>
<evidence type="ECO:0000256" key="10">
    <source>
        <dbReference type="ARBA" id="ARBA00022989"/>
    </source>
</evidence>
<feature type="transmembrane region" description="Helical" evidence="14">
    <location>
        <begin position="1186"/>
        <end position="1206"/>
    </location>
</feature>
<dbReference type="FunFam" id="3.40.50.300:FF:000997">
    <property type="entry name" value="Multidrug resistance-associated protein 1"/>
    <property type="match status" value="1"/>
</dbReference>
<dbReference type="InterPro" id="IPR036640">
    <property type="entry name" value="ABC1_TM_sf"/>
</dbReference>
<dbReference type="EMBL" id="JAWJWE010000039">
    <property type="protein sequence ID" value="KAK6621232.1"/>
    <property type="molecule type" value="Genomic_DNA"/>
</dbReference>
<dbReference type="InterPro" id="IPR017871">
    <property type="entry name" value="ABC_transporter-like_CS"/>
</dbReference>
<evidence type="ECO:0000256" key="5">
    <source>
        <dbReference type="ARBA" id="ARBA00022692"/>
    </source>
</evidence>
<dbReference type="SUPFAM" id="SSF90123">
    <property type="entry name" value="ABC transporter transmembrane region"/>
    <property type="match status" value="2"/>
</dbReference>
<feature type="domain" description="ABC transmembrane type-1" evidence="16">
    <location>
        <begin position="326"/>
        <end position="605"/>
    </location>
</feature>
<dbReference type="PROSITE" id="PS00211">
    <property type="entry name" value="ABC_TRANSPORTER_1"/>
    <property type="match status" value="2"/>
</dbReference>
<evidence type="ECO:0000256" key="4">
    <source>
        <dbReference type="ARBA" id="ARBA00022448"/>
    </source>
</evidence>
<feature type="transmembrane region" description="Helical" evidence="14">
    <location>
        <begin position="162"/>
        <end position="189"/>
    </location>
</feature>
<evidence type="ECO:0000256" key="7">
    <source>
        <dbReference type="ARBA" id="ARBA00022741"/>
    </source>
</evidence>
<dbReference type="InterPro" id="IPR027417">
    <property type="entry name" value="P-loop_NTPase"/>
</dbReference>
<dbReference type="Pfam" id="PF00005">
    <property type="entry name" value="ABC_tran"/>
    <property type="match status" value="2"/>
</dbReference>